<dbReference type="Gene3D" id="3.40.390.10">
    <property type="entry name" value="Collagenase (Catalytic Domain)"/>
    <property type="match status" value="1"/>
</dbReference>
<evidence type="ECO:0000259" key="3">
    <source>
        <dbReference type="Pfam" id="PF05649"/>
    </source>
</evidence>
<evidence type="ECO:0000256" key="1">
    <source>
        <dbReference type="ARBA" id="ARBA00007357"/>
    </source>
</evidence>
<dbReference type="InterPro" id="IPR042089">
    <property type="entry name" value="Peptidase_M13_dom_2"/>
</dbReference>
<dbReference type="GO" id="GO:0004222">
    <property type="term" value="F:metalloendopeptidase activity"/>
    <property type="evidence" value="ECO:0007669"/>
    <property type="project" value="InterPro"/>
</dbReference>
<dbReference type="EMBL" id="CAJPEX010001061">
    <property type="protein sequence ID" value="CAG0918064.1"/>
    <property type="molecule type" value="Genomic_DNA"/>
</dbReference>
<sequence length="547" mass="62875">MHRKPRKFLWILGDSGTTGEFMFSSLKCCRFKAKRHDDTYYVPPEKDLIIASLYYLFGTDLILPARSHKTLLATLCLTPECISTASRMLMAMDRSVNPCEDFYQFSCGGWTKRTKLDDMAVAVSMIADDLRTNVRNDLIDLLSADPNPDDPAVFNQIKYFYESCMEADDIIEDSSSREYLRELLEKYGGYLTGTTGSDDLSKLMTFMINVHSIPFFQISLNFDAKNVSHMALEISPVQKDLRSKLGKQSHLPEKIPIQPEGQENEVVPPNDSHFHFSSDERLRNHRAASHQLLAHLLLALGYAVEDDGVEQNRFKKASKLLHDIFKAWFPWNFLQAQLSPSIEVTVDFSSSLLLSPSVKEHRRASLSMDVYNMYSVRQMETEFSMLPWFSWKTVLRELLIHDLSESDKIIVYFPQHLKRVAEELRQQDSSTIRDALLTHFLGNTIADHMIRRDKSMREIEEVCVEAVELIAPIALSGLYVRKTSFREIEHYRKEVIPAKEFKIEPLFHSAPHVLTKSALRVRRLPPLCVHQICIAEQSHAKKLAAFH</sequence>
<evidence type="ECO:0000313" key="5">
    <source>
        <dbReference type="Proteomes" id="UP000678499"/>
    </source>
</evidence>
<evidence type="ECO:0000256" key="2">
    <source>
        <dbReference type="SAM" id="MobiDB-lite"/>
    </source>
</evidence>
<reference evidence="4" key="1">
    <citation type="submission" date="2020-11" db="EMBL/GenBank/DDBJ databases">
        <authorList>
            <person name="Tran Van P."/>
        </authorList>
    </citation>
    <scope>NUCLEOTIDE SEQUENCE</scope>
</reference>
<feature type="domain" description="Peptidase M13 N-terminal" evidence="3">
    <location>
        <begin position="98"/>
        <end position="483"/>
    </location>
</feature>
<organism evidence="4">
    <name type="scientific">Notodromas monacha</name>
    <dbReference type="NCBI Taxonomy" id="399045"/>
    <lineage>
        <taxon>Eukaryota</taxon>
        <taxon>Metazoa</taxon>
        <taxon>Ecdysozoa</taxon>
        <taxon>Arthropoda</taxon>
        <taxon>Crustacea</taxon>
        <taxon>Oligostraca</taxon>
        <taxon>Ostracoda</taxon>
        <taxon>Podocopa</taxon>
        <taxon>Podocopida</taxon>
        <taxon>Cypridocopina</taxon>
        <taxon>Cypridoidea</taxon>
        <taxon>Cyprididae</taxon>
        <taxon>Notodromas</taxon>
    </lineage>
</organism>
<dbReference type="PANTHER" id="PTHR11733">
    <property type="entry name" value="ZINC METALLOPROTEASE FAMILY M13 NEPRILYSIN-RELATED"/>
    <property type="match status" value="1"/>
</dbReference>
<dbReference type="GO" id="GO:0005886">
    <property type="term" value="C:plasma membrane"/>
    <property type="evidence" value="ECO:0007669"/>
    <property type="project" value="TreeGrafter"/>
</dbReference>
<keyword evidence="5" id="KW-1185">Reference proteome</keyword>
<feature type="region of interest" description="Disordered" evidence="2">
    <location>
        <begin position="248"/>
        <end position="267"/>
    </location>
</feature>
<dbReference type="AlphaFoldDB" id="A0A7R9BPR9"/>
<proteinExistence type="inferred from homology"/>
<dbReference type="InterPro" id="IPR024079">
    <property type="entry name" value="MetalloPept_cat_dom_sf"/>
</dbReference>
<dbReference type="PROSITE" id="PS51885">
    <property type="entry name" value="NEPRILYSIN"/>
    <property type="match status" value="1"/>
</dbReference>
<dbReference type="Gene3D" id="1.10.1380.10">
    <property type="entry name" value="Neutral endopeptidase , domain2"/>
    <property type="match status" value="2"/>
</dbReference>
<dbReference type="Proteomes" id="UP000678499">
    <property type="component" value="Unassembled WGS sequence"/>
</dbReference>
<name>A0A7R9BPR9_9CRUS</name>
<dbReference type="SUPFAM" id="SSF55486">
    <property type="entry name" value="Metalloproteases ('zincins'), catalytic domain"/>
    <property type="match status" value="1"/>
</dbReference>
<accession>A0A7R9BPR9</accession>
<evidence type="ECO:0000313" key="4">
    <source>
        <dbReference type="EMBL" id="CAD7277912.1"/>
    </source>
</evidence>
<protein>
    <recommendedName>
        <fullName evidence="3">Peptidase M13 N-terminal domain-containing protein</fullName>
    </recommendedName>
</protein>
<dbReference type="InterPro" id="IPR008753">
    <property type="entry name" value="Peptidase_M13_N"/>
</dbReference>
<dbReference type="PANTHER" id="PTHR11733:SF167">
    <property type="entry name" value="FI17812P1-RELATED"/>
    <property type="match status" value="1"/>
</dbReference>
<dbReference type="Pfam" id="PF05649">
    <property type="entry name" value="Peptidase_M13_N"/>
    <property type="match status" value="1"/>
</dbReference>
<dbReference type="GO" id="GO:0016485">
    <property type="term" value="P:protein processing"/>
    <property type="evidence" value="ECO:0007669"/>
    <property type="project" value="TreeGrafter"/>
</dbReference>
<gene>
    <name evidence="4" type="ORF">NMOB1V02_LOCUS5631</name>
</gene>
<comment type="similarity">
    <text evidence="1">Belongs to the peptidase M13 family.</text>
</comment>
<dbReference type="OrthoDB" id="6475849at2759"/>
<dbReference type="InterPro" id="IPR000718">
    <property type="entry name" value="Peptidase_M13"/>
</dbReference>
<dbReference type="EMBL" id="OA883098">
    <property type="protein sequence ID" value="CAD7277912.1"/>
    <property type="molecule type" value="Genomic_DNA"/>
</dbReference>